<organism evidence="2 3">
    <name type="scientific">Sarocladium strictum</name>
    <name type="common">Black bundle disease fungus</name>
    <name type="synonym">Acremonium strictum</name>
    <dbReference type="NCBI Taxonomy" id="5046"/>
    <lineage>
        <taxon>Eukaryota</taxon>
        <taxon>Fungi</taxon>
        <taxon>Dikarya</taxon>
        <taxon>Ascomycota</taxon>
        <taxon>Pezizomycotina</taxon>
        <taxon>Sordariomycetes</taxon>
        <taxon>Hypocreomycetidae</taxon>
        <taxon>Hypocreales</taxon>
        <taxon>Sarocladiaceae</taxon>
        <taxon>Sarocladium</taxon>
    </lineage>
</organism>
<sequence length="128" mass="13783">MKDLDPSEDPDTANFTTASPGKSMGQPCSDLLLPTREAESAIRKCFVNVTRSDEPMNAARLTTMQGFPIGDTAPVHNAGFRETALIDFSEDQAVATAKILALTGLEVLGDETRKGYQCDMIDEDLKGS</sequence>
<reference evidence="2" key="1">
    <citation type="submission" date="2022-10" db="EMBL/GenBank/DDBJ databases">
        <title>Determination and structural analysis of whole genome sequence of Sarocladium strictum F4-1.</title>
        <authorList>
            <person name="Hu L."/>
            <person name="Jiang Y."/>
        </authorList>
    </citation>
    <scope>NUCLEOTIDE SEQUENCE</scope>
    <source>
        <strain evidence="2">F4-1</strain>
    </source>
</reference>
<accession>A0AA39GLT6</accession>
<name>A0AA39GLT6_SARSR</name>
<evidence type="ECO:0000256" key="1">
    <source>
        <dbReference type="SAM" id="MobiDB-lite"/>
    </source>
</evidence>
<feature type="compositionally biased region" description="Acidic residues" evidence="1">
    <location>
        <begin position="1"/>
        <end position="11"/>
    </location>
</feature>
<dbReference type="AlphaFoldDB" id="A0AA39GLT6"/>
<dbReference type="Proteomes" id="UP001175261">
    <property type="component" value="Unassembled WGS sequence"/>
</dbReference>
<keyword evidence="3" id="KW-1185">Reference proteome</keyword>
<evidence type="ECO:0000313" key="2">
    <source>
        <dbReference type="EMBL" id="KAK0388809.1"/>
    </source>
</evidence>
<feature type="region of interest" description="Disordered" evidence="1">
    <location>
        <begin position="1"/>
        <end position="30"/>
    </location>
</feature>
<gene>
    <name evidence="2" type="ORF">NLU13_5052</name>
</gene>
<evidence type="ECO:0000313" key="3">
    <source>
        <dbReference type="Proteomes" id="UP001175261"/>
    </source>
</evidence>
<proteinExistence type="predicted"/>
<comment type="caution">
    <text evidence="2">The sequence shown here is derived from an EMBL/GenBank/DDBJ whole genome shotgun (WGS) entry which is preliminary data.</text>
</comment>
<dbReference type="EMBL" id="JAPDFR010000003">
    <property type="protein sequence ID" value="KAK0388809.1"/>
    <property type="molecule type" value="Genomic_DNA"/>
</dbReference>
<protein>
    <submittedName>
        <fullName evidence="2">Uncharacterized protein</fullName>
    </submittedName>
</protein>